<dbReference type="Proteomes" id="UP000306378">
    <property type="component" value="Unassembled WGS sequence"/>
</dbReference>
<comment type="caution">
    <text evidence="1">The sequence shown here is derived from an EMBL/GenBank/DDBJ whole genome shotgun (WGS) entry which is preliminary data.</text>
</comment>
<dbReference type="AlphaFoldDB" id="A0A5R8N963"/>
<accession>A0A5R8N963</accession>
<proteinExistence type="predicted"/>
<organism evidence="1 2">
    <name type="scientific">Nocardia cyriacigeorgica</name>
    <dbReference type="NCBI Taxonomy" id="135487"/>
    <lineage>
        <taxon>Bacteria</taxon>
        <taxon>Bacillati</taxon>
        <taxon>Actinomycetota</taxon>
        <taxon>Actinomycetes</taxon>
        <taxon>Mycobacteriales</taxon>
        <taxon>Nocardiaceae</taxon>
        <taxon>Nocardia</taxon>
    </lineage>
</organism>
<name>A0A5R8N963_9NOCA</name>
<evidence type="ECO:0000313" key="2">
    <source>
        <dbReference type="Proteomes" id="UP000306378"/>
    </source>
</evidence>
<gene>
    <name evidence="1" type="ORF">FEK34_29495</name>
</gene>
<dbReference type="RefSeq" id="WP_138453242.1">
    <property type="nucleotide sequence ID" value="NZ_JADLQD010000007.1"/>
</dbReference>
<sequence length="75" mass="8303">MHDLFDARWVLLTGPIPHPAPDSTVFTAVRAQLLPTGTEVELPVPGDDGTVTWRHQRLPDDAYRPSVHDVMTAMS</sequence>
<protein>
    <submittedName>
        <fullName evidence="1">Uncharacterized protein</fullName>
    </submittedName>
</protein>
<dbReference type="EMBL" id="VBUT01000019">
    <property type="protein sequence ID" value="TLF72200.1"/>
    <property type="molecule type" value="Genomic_DNA"/>
</dbReference>
<evidence type="ECO:0000313" key="1">
    <source>
        <dbReference type="EMBL" id="TLF72200.1"/>
    </source>
</evidence>
<reference evidence="1 2" key="1">
    <citation type="submission" date="2019-05" db="EMBL/GenBank/DDBJ databases">
        <title>Genomes sequences of two Nocardia cyriacigeorgica environmental isolates, type strains Nocardia asteroides ATCC 19247 and Nocardia cyriacigeorgica DSM 44484.</title>
        <authorList>
            <person name="Vautrin F."/>
            <person name="Bergeron E."/>
            <person name="Dubost A."/>
            <person name="Abrouk D."/>
            <person name="Rodriguez Nava V."/>
            <person name="Pujic P."/>
        </authorList>
    </citation>
    <scope>NUCLEOTIDE SEQUENCE [LARGE SCALE GENOMIC DNA]</scope>
    <source>
        <strain evidence="1 2">EML 446</strain>
    </source>
</reference>